<name>A0A6C0C603_9ZZZZ</name>
<organism evidence="2">
    <name type="scientific">viral metagenome</name>
    <dbReference type="NCBI Taxonomy" id="1070528"/>
    <lineage>
        <taxon>unclassified sequences</taxon>
        <taxon>metagenomes</taxon>
        <taxon>organismal metagenomes</taxon>
    </lineage>
</organism>
<evidence type="ECO:0000256" key="1">
    <source>
        <dbReference type="SAM" id="MobiDB-lite"/>
    </source>
</evidence>
<sequence length="69" mass="7871">MVGKPKIPSKPNSGKSQVDPKSVMSLEQVRKNTDIVQIDFKKASEEWNKTKRGTPCTHLRDSCRYHNSK</sequence>
<dbReference type="AlphaFoldDB" id="A0A6C0C603"/>
<accession>A0A6C0C603</accession>
<reference evidence="2" key="1">
    <citation type="journal article" date="2020" name="Nature">
        <title>Giant virus diversity and host interactions through global metagenomics.</title>
        <authorList>
            <person name="Schulz F."/>
            <person name="Roux S."/>
            <person name="Paez-Espino D."/>
            <person name="Jungbluth S."/>
            <person name="Walsh D.A."/>
            <person name="Denef V.J."/>
            <person name="McMahon K.D."/>
            <person name="Konstantinidis K.T."/>
            <person name="Eloe-Fadrosh E.A."/>
            <person name="Kyrpides N.C."/>
            <person name="Woyke T."/>
        </authorList>
    </citation>
    <scope>NUCLEOTIDE SEQUENCE</scope>
    <source>
        <strain evidence="2">GVMAG-M-3300020192-26</strain>
    </source>
</reference>
<dbReference type="EMBL" id="MN739353">
    <property type="protein sequence ID" value="QHT00146.1"/>
    <property type="molecule type" value="Genomic_DNA"/>
</dbReference>
<protein>
    <submittedName>
        <fullName evidence="2">Uncharacterized protein</fullName>
    </submittedName>
</protein>
<evidence type="ECO:0000313" key="2">
    <source>
        <dbReference type="EMBL" id="QHT00146.1"/>
    </source>
</evidence>
<feature type="region of interest" description="Disordered" evidence="1">
    <location>
        <begin position="1"/>
        <end position="23"/>
    </location>
</feature>
<proteinExistence type="predicted"/>